<dbReference type="PROSITE" id="PS50198">
    <property type="entry name" value="PPIC_PPIASE_2"/>
    <property type="match status" value="1"/>
</dbReference>
<dbReference type="EMBL" id="JAUZEE010000001">
    <property type="protein sequence ID" value="MDP4299102.1"/>
    <property type="molecule type" value="Genomic_DNA"/>
</dbReference>
<dbReference type="Pfam" id="PF00639">
    <property type="entry name" value="Rotamase"/>
    <property type="match status" value="1"/>
</dbReference>
<organism evidence="5 6">
    <name type="scientific">Leptothrix discophora</name>
    <dbReference type="NCBI Taxonomy" id="89"/>
    <lineage>
        <taxon>Bacteria</taxon>
        <taxon>Pseudomonadati</taxon>
        <taxon>Pseudomonadota</taxon>
        <taxon>Betaproteobacteria</taxon>
        <taxon>Burkholderiales</taxon>
        <taxon>Sphaerotilaceae</taxon>
        <taxon>Leptothrix</taxon>
    </lineage>
</organism>
<name>A0ABT9FYK4_LEPDI</name>
<evidence type="ECO:0000256" key="3">
    <source>
        <dbReference type="SAM" id="SignalP"/>
    </source>
</evidence>
<evidence type="ECO:0000313" key="6">
    <source>
        <dbReference type="Proteomes" id="UP001235760"/>
    </source>
</evidence>
<dbReference type="SUPFAM" id="SSF54534">
    <property type="entry name" value="FKBP-like"/>
    <property type="match status" value="1"/>
</dbReference>
<dbReference type="RefSeq" id="WP_305747671.1">
    <property type="nucleotide sequence ID" value="NZ_JAUZEE010000001.1"/>
</dbReference>
<evidence type="ECO:0000259" key="4">
    <source>
        <dbReference type="PROSITE" id="PS50198"/>
    </source>
</evidence>
<dbReference type="InterPro" id="IPR000297">
    <property type="entry name" value="PPIase_PpiC"/>
</dbReference>
<gene>
    <name evidence="5" type="ORF">Q8X39_00505</name>
</gene>
<dbReference type="EC" id="5.2.1.8" evidence="5"/>
<dbReference type="InterPro" id="IPR046357">
    <property type="entry name" value="PPIase_dom_sf"/>
</dbReference>
<sequence>MSVVKAVAMAMAMLLQTAVMAPAMAAEPASPAVPAMPSAAAIAADAIPFARIGEQVVTRGDYRRALAVAMRQKYYHAQPPEAEVAAFQREIGQALVDRQLLLAEARRRGLQPDAAKVEAQLAPQARRLSQSPGLDATHRDRMLAAWRSQFEGDDLINRLQAGVRAFAPPDDATLLAWHARHRDRFIEPEQVRLSVILLKVEPSSKQAVWDAAHAEAGELHRRLVAGADFAETARLRSADASAADGGRLDYIHRGMLPEALHGVVDGLQPGQLSAPVQVLEGVALMRLEDRRAARERPLAEVRGRAVELWTRDEGEARWRALIERLRSATPVQIDESVYAPLPAQEPKARAG</sequence>
<dbReference type="Proteomes" id="UP001235760">
    <property type="component" value="Unassembled WGS sequence"/>
</dbReference>
<dbReference type="Gene3D" id="3.10.50.40">
    <property type="match status" value="1"/>
</dbReference>
<feature type="signal peptide" evidence="3">
    <location>
        <begin position="1"/>
        <end position="25"/>
    </location>
</feature>
<keyword evidence="2" id="KW-0697">Rotamase</keyword>
<accession>A0ABT9FYK4</accession>
<evidence type="ECO:0000256" key="2">
    <source>
        <dbReference type="PROSITE-ProRule" id="PRU00278"/>
    </source>
</evidence>
<protein>
    <submittedName>
        <fullName evidence="5">Peptidylprolyl isomerase</fullName>
        <ecNumber evidence="5">5.2.1.8</ecNumber>
    </submittedName>
</protein>
<dbReference type="SUPFAM" id="SSF109998">
    <property type="entry name" value="Triger factor/SurA peptide-binding domain-like"/>
    <property type="match status" value="1"/>
</dbReference>
<comment type="similarity">
    <text evidence="1">Belongs to the PpiC/parvulin rotamase family.</text>
</comment>
<keyword evidence="2 5" id="KW-0413">Isomerase</keyword>
<proteinExistence type="inferred from homology"/>
<comment type="caution">
    <text evidence="5">The sequence shown here is derived from an EMBL/GenBank/DDBJ whole genome shotgun (WGS) entry which is preliminary data.</text>
</comment>
<dbReference type="PANTHER" id="PTHR47245">
    <property type="entry name" value="PEPTIDYLPROLYL ISOMERASE"/>
    <property type="match status" value="1"/>
</dbReference>
<dbReference type="InterPro" id="IPR027304">
    <property type="entry name" value="Trigger_fact/SurA_dom_sf"/>
</dbReference>
<keyword evidence="3" id="KW-0732">Signal</keyword>
<feature type="domain" description="PpiC" evidence="4">
    <location>
        <begin position="188"/>
        <end position="289"/>
    </location>
</feature>
<dbReference type="Gene3D" id="1.10.4030.10">
    <property type="entry name" value="Porin chaperone SurA, peptide-binding domain"/>
    <property type="match status" value="1"/>
</dbReference>
<keyword evidence="6" id="KW-1185">Reference proteome</keyword>
<evidence type="ECO:0000313" key="5">
    <source>
        <dbReference type="EMBL" id="MDP4299102.1"/>
    </source>
</evidence>
<dbReference type="InterPro" id="IPR050245">
    <property type="entry name" value="PrsA_foldase"/>
</dbReference>
<dbReference type="GO" id="GO:0003755">
    <property type="term" value="F:peptidyl-prolyl cis-trans isomerase activity"/>
    <property type="evidence" value="ECO:0007669"/>
    <property type="project" value="UniProtKB-EC"/>
</dbReference>
<evidence type="ECO:0000256" key="1">
    <source>
        <dbReference type="ARBA" id="ARBA00007656"/>
    </source>
</evidence>
<reference evidence="5 6" key="1">
    <citation type="submission" date="2023-08" db="EMBL/GenBank/DDBJ databases">
        <authorList>
            <person name="Roldan D.M."/>
            <person name="Menes R.J."/>
        </authorList>
    </citation>
    <scope>NUCLEOTIDE SEQUENCE [LARGE SCALE GENOMIC DNA]</scope>
    <source>
        <strain evidence="5 6">CCM 2812</strain>
    </source>
</reference>
<dbReference type="PANTHER" id="PTHR47245:SF3">
    <property type="entry name" value="PEPTIDYL-PROLYL CIS-TRANS ISOMERASE, PPIC-TYPE-RELATED"/>
    <property type="match status" value="1"/>
</dbReference>
<feature type="chain" id="PRO_5046194770" evidence="3">
    <location>
        <begin position="26"/>
        <end position="351"/>
    </location>
</feature>